<proteinExistence type="predicted"/>
<dbReference type="eggNOG" id="ENOG5033146">
    <property type="taxonomic scope" value="Bacteria"/>
</dbReference>
<dbReference type="NCBIfam" id="NF037954">
    <property type="entry name" value="het_cyst_PatD"/>
    <property type="match status" value="1"/>
</dbReference>
<dbReference type="RefSeq" id="WP_015956767.1">
    <property type="nucleotide sequence ID" value="NC_011729.1"/>
</dbReference>
<accession>B7KD64</accession>
<dbReference type="AlphaFoldDB" id="B7KD64"/>
<dbReference type="STRING" id="65393.PCC7424_4828"/>
<dbReference type="HOGENOM" id="CLU_158638_0_0_3"/>
<name>B7KD64_GLOC7</name>
<reference evidence="2" key="1">
    <citation type="journal article" date="2011" name="MBio">
        <title>Novel metabolic attributes of the genus Cyanothece, comprising a group of unicellular nitrogen-fixing Cyanobacteria.</title>
        <authorList>
            <person name="Bandyopadhyay A."/>
            <person name="Elvitigala T."/>
            <person name="Welsh E."/>
            <person name="Stockel J."/>
            <person name="Liberton M."/>
            <person name="Min H."/>
            <person name="Sherman L.A."/>
            <person name="Pakrasi H.B."/>
        </authorList>
    </citation>
    <scope>NUCLEOTIDE SEQUENCE [LARGE SCALE GENOMIC DNA]</scope>
    <source>
        <strain evidence="2">PCC 7424</strain>
    </source>
</reference>
<dbReference type="InterPro" id="IPR047810">
    <property type="entry name" value="PatD-like"/>
</dbReference>
<dbReference type="KEGG" id="cyc:PCC7424_4828"/>
<dbReference type="OrthoDB" id="583449at2"/>
<protein>
    <recommendedName>
        <fullName evidence="3">Heterocyst frequency control protein PatD</fullName>
    </recommendedName>
</protein>
<sequence length="124" mass="14512">MLPKSYCQAYHSLVKNLLTLQQHLKQEQADVSTIQETYEQGQKIFTEQILTLSPEEIDPTLVSRWQSVQTEIHRSLRLIGTDLLFWRTSKQQTTANTRLNLMSDRLARMIEYCQIMEKGLPSQE</sequence>
<gene>
    <name evidence="1" type="ordered locus">PCC7424_4828</name>
</gene>
<evidence type="ECO:0000313" key="1">
    <source>
        <dbReference type="EMBL" id="ACK73185.1"/>
    </source>
</evidence>
<evidence type="ECO:0000313" key="2">
    <source>
        <dbReference type="Proteomes" id="UP000002384"/>
    </source>
</evidence>
<organism evidence="1 2">
    <name type="scientific">Gloeothece citriformis (strain PCC 7424)</name>
    <name type="common">Cyanothece sp. (strain PCC 7424)</name>
    <dbReference type="NCBI Taxonomy" id="65393"/>
    <lineage>
        <taxon>Bacteria</taxon>
        <taxon>Bacillati</taxon>
        <taxon>Cyanobacteriota</taxon>
        <taxon>Cyanophyceae</taxon>
        <taxon>Oscillatoriophycideae</taxon>
        <taxon>Chroococcales</taxon>
        <taxon>Aphanothecaceae</taxon>
        <taxon>Gloeothece</taxon>
        <taxon>Gloeothece citriformis</taxon>
    </lineage>
</organism>
<evidence type="ECO:0008006" key="3">
    <source>
        <dbReference type="Google" id="ProtNLM"/>
    </source>
</evidence>
<dbReference type="EMBL" id="CP001291">
    <property type="protein sequence ID" value="ACK73185.1"/>
    <property type="molecule type" value="Genomic_DNA"/>
</dbReference>
<dbReference type="Proteomes" id="UP000002384">
    <property type="component" value="Chromosome"/>
</dbReference>
<keyword evidence="2" id="KW-1185">Reference proteome</keyword>